<dbReference type="EMBL" id="BSXV01003376">
    <property type="protein sequence ID" value="GME98209.1"/>
    <property type="molecule type" value="Genomic_DNA"/>
</dbReference>
<dbReference type="Proteomes" id="UP001165101">
    <property type="component" value="Unassembled WGS sequence"/>
</dbReference>
<keyword evidence="2" id="KW-1185">Reference proteome</keyword>
<sequence length="511" mass="57354">MKSMKTGINSKHRPKVSNASSGLKVPESIIETDEEYVSGDAAVQQEANKVSSNILKPLVVLSPERRLQNFSTSSPSSSSKIPVTPTNNSLTRSTLASPTKPIITDRNRESTIENLYYFGSGEEDRNATHENDEEIEFPDISQYYLSPMFDEHDDKSDNDDADVVSLTQIKSTINSTSKRYSANDTLQNIKQLTNNKEKTEDSKLNEINNDTFHSVIDIDVNDIEDILTGDLAEIPTHSNLQWPTNMNKHGINHISLESWNKNSDIWMKDKNRIGGEFPIFNKRPHIDHYTVTDGFSPKHNAKYSTSNSDPSVMSALVSDTNAKELMSGFESATSSSTSSGALNNKLKSYMIPPLNYNNTNSGGGSYDSDSVNDQVVYTDNEDENEFYTSLRNESFISSYEILSKSNLDKMTTSPNLSNNQANNNNYRNSKYTHRQSQSEDPVAIGNNNNSSPTSLRHYKSFIHKRSNSSSPIKKLKNLKTDLSNGIKNRRSLDDVRPINFDFIEQLQSYQL</sequence>
<evidence type="ECO:0000313" key="1">
    <source>
        <dbReference type="EMBL" id="GME98209.1"/>
    </source>
</evidence>
<organism evidence="1 2">
    <name type="scientific">Candida boidinii</name>
    <name type="common">Yeast</name>
    <dbReference type="NCBI Taxonomy" id="5477"/>
    <lineage>
        <taxon>Eukaryota</taxon>
        <taxon>Fungi</taxon>
        <taxon>Dikarya</taxon>
        <taxon>Ascomycota</taxon>
        <taxon>Saccharomycotina</taxon>
        <taxon>Pichiomycetes</taxon>
        <taxon>Pichiales</taxon>
        <taxon>Pichiaceae</taxon>
        <taxon>Ogataea</taxon>
        <taxon>Ogataea/Candida clade</taxon>
    </lineage>
</organism>
<proteinExistence type="predicted"/>
<comment type="caution">
    <text evidence="1">The sequence shown here is derived from an EMBL/GenBank/DDBJ whole genome shotgun (WGS) entry which is preliminary data.</text>
</comment>
<reference evidence="1" key="1">
    <citation type="submission" date="2023-04" db="EMBL/GenBank/DDBJ databases">
        <title>Candida boidinii NBRC 1967.</title>
        <authorList>
            <person name="Ichikawa N."/>
            <person name="Sato H."/>
            <person name="Tonouchi N."/>
        </authorList>
    </citation>
    <scope>NUCLEOTIDE SEQUENCE</scope>
    <source>
        <strain evidence="1">NBRC 1967</strain>
    </source>
</reference>
<evidence type="ECO:0000313" key="2">
    <source>
        <dbReference type="Proteomes" id="UP001165101"/>
    </source>
</evidence>
<gene>
    <name evidence="1" type="ORF">Cboi01_000487300</name>
</gene>
<name>A0ACB5TZZ9_CANBO</name>
<protein>
    <submittedName>
        <fullName evidence="1">Unnamed protein product</fullName>
    </submittedName>
</protein>
<accession>A0ACB5TZZ9</accession>